<sequence length="191" mass="21941">MVDFLTAVLTHEAGAGLYLSLCDMREQVLFAMLVSIFHRWEKELRDWLVREMRHWIRDETAFRRVWSSSFVEILNLLKDIGLDVRSKPYFKALDGCRLVVNVHKHGDGKSLDDLKRQYPELIASEGEITENSGAALSWKDHSNLHIFAEQFEAGSDAIVQFWNDVPECITLGEIKKLPKWLLDAAPSISVK</sequence>
<proteinExistence type="predicted"/>
<keyword evidence="2" id="KW-1185">Reference proteome</keyword>
<dbReference type="Proteomes" id="UP000234530">
    <property type="component" value="Chromosome"/>
</dbReference>
<name>A0A2H5F0U0_9RHOB</name>
<dbReference type="EMBL" id="CP025430">
    <property type="protein sequence ID" value="AUH65164.1"/>
    <property type="molecule type" value="Genomic_DNA"/>
</dbReference>
<dbReference type="AlphaFoldDB" id="A0A2H5F0U0"/>
<organism evidence="1 2">
    <name type="scientific">Paracoccus zhejiangensis</name>
    <dbReference type="NCBI Taxonomy" id="1077935"/>
    <lineage>
        <taxon>Bacteria</taxon>
        <taxon>Pseudomonadati</taxon>
        <taxon>Pseudomonadota</taxon>
        <taxon>Alphaproteobacteria</taxon>
        <taxon>Rhodobacterales</taxon>
        <taxon>Paracoccaceae</taxon>
        <taxon>Paracoccus</taxon>
    </lineage>
</organism>
<evidence type="ECO:0000313" key="1">
    <source>
        <dbReference type="EMBL" id="AUH65164.1"/>
    </source>
</evidence>
<dbReference type="OrthoDB" id="1354489at2"/>
<evidence type="ECO:0000313" key="2">
    <source>
        <dbReference type="Proteomes" id="UP000234530"/>
    </source>
</evidence>
<protein>
    <submittedName>
        <fullName evidence="1">Uncharacterized protein</fullName>
    </submittedName>
</protein>
<gene>
    <name evidence="1" type="ORF">CX676_14105</name>
</gene>
<dbReference type="KEGG" id="pzh:CX676_14105"/>
<reference evidence="1 2" key="1">
    <citation type="journal article" date="2013" name="Antonie Van Leeuwenhoek">
        <title>Paracoccus zhejiangensis sp. nov., isolated from activated sludge in wastewater-treatment system.</title>
        <authorList>
            <person name="Wu Z.G."/>
            <person name="Zhang D.F."/>
            <person name="Liu Y.L."/>
            <person name="Wang F."/>
            <person name="Jiang X."/>
            <person name="Li C."/>
            <person name="Li S.P."/>
            <person name="Hong Q."/>
            <person name="Li W.J."/>
        </authorList>
    </citation>
    <scope>NUCLEOTIDE SEQUENCE [LARGE SCALE GENOMIC DNA]</scope>
    <source>
        <strain evidence="1 2">J6</strain>
    </source>
</reference>
<dbReference type="RefSeq" id="WP_101753189.1">
    <property type="nucleotide sequence ID" value="NZ_CP025430.1"/>
</dbReference>
<accession>A0A2H5F0U0</accession>